<dbReference type="GO" id="GO:0005829">
    <property type="term" value="C:cytosol"/>
    <property type="evidence" value="ECO:0007669"/>
    <property type="project" value="TreeGrafter"/>
</dbReference>
<dbReference type="PANTHER" id="PTHR10937:SF0">
    <property type="entry name" value="GLUTAMINE--FRUCTOSE-6-PHOSPHATE TRANSAMINASE (ISOMERIZING)"/>
    <property type="match status" value="1"/>
</dbReference>
<proteinExistence type="predicted"/>
<gene>
    <name evidence="11" type="ORF">A2751_01425</name>
</gene>
<dbReference type="GO" id="GO:0004360">
    <property type="term" value="F:glutamine-fructose-6-phosphate transaminase (isomerizing) activity"/>
    <property type="evidence" value="ECO:0007669"/>
    <property type="project" value="UniProtKB-EC"/>
</dbReference>
<dbReference type="Pfam" id="PF01380">
    <property type="entry name" value="SIS"/>
    <property type="match status" value="2"/>
</dbReference>
<dbReference type="GO" id="GO:0097367">
    <property type="term" value="F:carbohydrate derivative binding"/>
    <property type="evidence" value="ECO:0007669"/>
    <property type="project" value="InterPro"/>
</dbReference>
<feature type="domain" description="SIS" evidence="10">
    <location>
        <begin position="462"/>
        <end position="603"/>
    </location>
</feature>
<evidence type="ECO:0000256" key="4">
    <source>
        <dbReference type="ARBA" id="ARBA00022576"/>
    </source>
</evidence>
<reference evidence="11 12" key="1">
    <citation type="journal article" date="2016" name="Nat. Commun.">
        <title>Thousands of microbial genomes shed light on interconnected biogeochemical processes in an aquifer system.</title>
        <authorList>
            <person name="Anantharaman K."/>
            <person name="Brown C.T."/>
            <person name="Hug L.A."/>
            <person name="Sharon I."/>
            <person name="Castelle C.J."/>
            <person name="Probst A.J."/>
            <person name="Thomas B.C."/>
            <person name="Singh A."/>
            <person name="Wilkins M.J."/>
            <person name="Karaoz U."/>
            <person name="Brodie E.L."/>
            <person name="Williams K.H."/>
            <person name="Hubbard S.S."/>
            <person name="Banfield J.F."/>
        </authorList>
    </citation>
    <scope>NUCLEOTIDE SEQUENCE [LARGE SCALE GENOMIC DNA]</scope>
</reference>
<name>A0A1F5NM86_9BACT</name>
<evidence type="ECO:0000259" key="9">
    <source>
        <dbReference type="PROSITE" id="PS51278"/>
    </source>
</evidence>
<dbReference type="InterPro" id="IPR017932">
    <property type="entry name" value="GATase_2_dom"/>
</dbReference>
<feature type="region of interest" description="Disordered" evidence="8">
    <location>
        <begin position="99"/>
        <end position="126"/>
    </location>
</feature>
<dbReference type="InterPro" id="IPR035490">
    <property type="entry name" value="GlmS/FrlB_SIS"/>
</dbReference>
<dbReference type="InterPro" id="IPR029055">
    <property type="entry name" value="Ntn_hydrolases_N"/>
</dbReference>
<dbReference type="GO" id="GO:0006047">
    <property type="term" value="P:UDP-N-acetylglucosamine metabolic process"/>
    <property type="evidence" value="ECO:0007669"/>
    <property type="project" value="TreeGrafter"/>
</dbReference>
<dbReference type="Gene3D" id="3.60.20.10">
    <property type="entry name" value="Glutamine Phosphoribosylpyrophosphate, subunit 1, domain 1"/>
    <property type="match status" value="1"/>
</dbReference>
<dbReference type="FunFam" id="3.40.50.10490:FF:000002">
    <property type="entry name" value="Glutamine--fructose-6-phosphate aminotransferase [isomerizing]"/>
    <property type="match status" value="1"/>
</dbReference>
<dbReference type="EC" id="2.6.1.16" evidence="2"/>
<evidence type="ECO:0000256" key="6">
    <source>
        <dbReference type="ARBA" id="ARBA00022737"/>
    </source>
</evidence>
<dbReference type="FunFam" id="3.40.50.10490:FF:000001">
    <property type="entry name" value="Glutamine--fructose-6-phosphate aminotransferase [isomerizing]"/>
    <property type="match status" value="1"/>
</dbReference>
<sequence>MQRVRAVGKIDNLVAKLKDAKYPGTLGIAHTRWATHGGVTEENAHPHIAQDGGIAIVHNGIIENYRELKEKLKKDGVKFTSDTDSEVLAHLIAHYYSTPPSIPPPQGEGKAGIRSHSSPLPGSPKSVTAFGVGLRGEDKGGGENQLANAVKSALKEVRGTYGLLVVHADHPDQIIAARLGSPLVIGVAAGEHYIASDVTPMLAYTKQVTFLDDGEVAEISRDNLRISNLKDELITKPTTQIDWDQAKAQKGGYEHFMLKEIMEQPTVFEDAIRGRINMEEGTAVLGGLNISEDQMRDLKRIVIISGGTAYYAGLVGKYAFERLAQIPCEVDFSSEFRYRDPICDKKTLVYAVSQSGETADTIMAVREAKRKGAHVRGIINVVGSTIAREIGAGSYIHAGPEMAVASTKAYTNMVALLLLNAIQLGRLKHVTQATGKRMLESLLAVPAKMNEILAQAEEIKKIAKKYTHYKNLFFLGRGVNYPVALEGSLKLKEISYIHSEGYAGGEMKHGPLALVSDDFPVVAILTRNQLYEKMKSNIMEARARGAKTLIIATEGDQEASEVADDIIFVPKTMELLEPLLNTIPLQLLAYYIAVELGRDVDRPRNLAKSVTVE</sequence>
<dbReference type="InterPro" id="IPR047084">
    <property type="entry name" value="GFAT_N"/>
</dbReference>
<dbReference type="NCBIfam" id="TIGR01135">
    <property type="entry name" value="glmS"/>
    <property type="match status" value="1"/>
</dbReference>
<comment type="catalytic activity">
    <reaction evidence="1">
        <text>D-fructose 6-phosphate + L-glutamine = D-glucosamine 6-phosphate + L-glutamate</text>
        <dbReference type="Rhea" id="RHEA:13237"/>
        <dbReference type="ChEBI" id="CHEBI:29985"/>
        <dbReference type="ChEBI" id="CHEBI:58359"/>
        <dbReference type="ChEBI" id="CHEBI:58725"/>
        <dbReference type="ChEBI" id="CHEBI:61527"/>
        <dbReference type="EC" id="2.6.1.16"/>
    </reaction>
</comment>
<keyword evidence="4" id="KW-0032">Aminotransferase</keyword>
<dbReference type="CDD" id="cd05008">
    <property type="entry name" value="SIS_GlmS_GlmD_1"/>
    <property type="match status" value="1"/>
</dbReference>
<dbReference type="CDD" id="cd00714">
    <property type="entry name" value="GFAT"/>
    <property type="match status" value="1"/>
</dbReference>
<keyword evidence="5" id="KW-0808">Transferase</keyword>
<evidence type="ECO:0000256" key="3">
    <source>
        <dbReference type="ARBA" id="ARBA00016090"/>
    </source>
</evidence>
<evidence type="ECO:0000313" key="12">
    <source>
        <dbReference type="Proteomes" id="UP000176864"/>
    </source>
</evidence>
<dbReference type="Pfam" id="PF13522">
    <property type="entry name" value="GATase_6"/>
    <property type="match status" value="1"/>
</dbReference>
<dbReference type="PANTHER" id="PTHR10937">
    <property type="entry name" value="GLUCOSAMINE--FRUCTOSE-6-PHOSPHATE AMINOTRANSFERASE, ISOMERIZING"/>
    <property type="match status" value="1"/>
</dbReference>
<protein>
    <recommendedName>
        <fullName evidence="3">Glutamine--fructose-6-phosphate aminotransferase [isomerizing]</fullName>
        <ecNumber evidence="2">2.6.1.16</ecNumber>
    </recommendedName>
</protein>
<evidence type="ECO:0000313" key="11">
    <source>
        <dbReference type="EMBL" id="OGE78836.1"/>
    </source>
</evidence>
<dbReference type="NCBIfam" id="NF001484">
    <property type="entry name" value="PRK00331.1"/>
    <property type="match status" value="1"/>
</dbReference>
<evidence type="ECO:0000256" key="7">
    <source>
        <dbReference type="ARBA" id="ARBA00022962"/>
    </source>
</evidence>
<keyword evidence="7" id="KW-0315">Glutamine amidotransferase</keyword>
<dbReference type="GO" id="GO:0006487">
    <property type="term" value="P:protein N-linked glycosylation"/>
    <property type="evidence" value="ECO:0007669"/>
    <property type="project" value="TreeGrafter"/>
</dbReference>
<feature type="domain" description="SIS" evidence="10">
    <location>
        <begin position="290"/>
        <end position="429"/>
    </location>
</feature>
<dbReference type="PROSITE" id="PS51278">
    <property type="entry name" value="GATASE_TYPE_2"/>
    <property type="match status" value="1"/>
</dbReference>
<dbReference type="InterPro" id="IPR035466">
    <property type="entry name" value="GlmS/AgaS_SIS"/>
</dbReference>
<evidence type="ECO:0000256" key="1">
    <source>
        <dbReference type="ARBA" id="ARBA00001031"/>
    </source>
</evidence>
<dbReference type="GO" id="GO:0046349">
    <property type="term" value="P:amino sugar biosynthetic process"/>
    <property type="evidence" value="ECO:0007669"/>
    <property type="project" value="UniProtKB-ARBA"/>
</dbReference>
<feature type="domain" description="Glutamine amidotransferase type-2" evidence="9">
    <location>
        <begin position="1"/>
        <end position="222"/>
    </location>
</feature>
<dbReference type="InterPro" id="IPR001347">
    <property type="entry name" value="SIS_dom"/>
</dbReference>
<dbReference type="STRING" id="1817824.A2751_01425"/>
<keyword evidence="6" id="KW-0677">Repeat</keyword>
<dbReference type="EMBL" id="MFEK01000013">
    <property type="protein sequence ID" value="OGE78836.1"/>
    <property type="molecule type" value="Genomic_DNA"/>
</dbReference>
<evidence type="ECO:0000256" key="8">
    <source>
        <dbReference type="SAM" id="MobiDB-lite"/>
    </source>
</evidence>
<accession>A0A1F5NM86</accession>
<evidence type="ECO:0000256" key="5">
    <source>
        <dbReference type="ARBA" id="ARBA00022679"/>
    </source>
</evidence>
<evidence type="ECO:0000259" key="10">
    <source>
        <dbReference type="PROSITE" id="PS51464"/>
    </source>
</evidence>
<evidence type="ECO:0000256" key="2">
    <source>
        <dbReference type="ARBA" id="ARBA00012916"/>
    </source>
</evidence>
<dbReference type="PROSITE" id="PS51464">
    <property type="entry name" value="SIS"/>
    <property type="match status" value="2"/>
</dbReference>
<dbReference type="CDD" id="cd05009">
    <property type="entry name" value="SIS_GlmS_GlmD_2"/>
    <property type="match status" value="1"/>
</dbReference>
<dbReference type="InterPro" id="IPR005855">
    <property type="entry name" value="GFAT"/>
</dbReference>
<organism evidence="11 12">
    <name type="scientific">Candidatus Doudnabacteria bacterium RIFCSPHIGHO2_01_FULL_46_14</name>
    <dbReference type="NCBI Taxonomy" id="1817824"/>
    <lineage>
        <taxon>Bacteria</taxon>
        <taxon>Candidatus Doudnaibacteriota</taxon>
    </lineage>
</organism>
<dbReference type="SUPFAM" id="SSF53697">
    <property type="entry name" value="SIS domain"/>
    <property type="match status" value="1"/>
</dbReference>
<dbReference type="Gene3D" id="3.40.50.10490">
    <property type="entry name" value="Glucose-6-phosphate isomerase like protein, domain 1"/>
    <property type="match status" value="2"/>
</dbReference>
<dbReference type="SUPFAM" id="SSF56235">
    <property type="entry name" value="N-terminal nucleophile aminohydrolases (Ntn hydrolases)"/>
    <property type="match status" value="1"/>
</dbReference>
<dbReference type="InterPro" id="IPR046348">
    <property type="entry name" value="SIS_dom_sf"/>
</dbReference>
<dbReference type="AlphaFoldDB" id="A0A1F5NM86"/>
<dbReference type="GO" id="GO:0006002">
    <property type="term" value="P:fructose 6-phosphate metabolic process"/>
    <property type="evidence" value="ECO:0007669"/>
    <property type="project" value="TreeGrafter"/>
</dbReference>
<dbReference type="Proteomes" id="UP000176864">
    <property type="component" value="Unassembled WGS sequence"/>
</dbReference>
<comment type="caution">
    <text evidence="11">The sequence shown here is derived from an EMBL/GenBank/DDBJ whole genome shotgun (WGS) entry which is preliminary data.</text>
</comment>